<dbReference type="GeneID" id="8300711"/>
<dbReference type="KEGG" id="ctp:CTRG_05580"/>
<evidence type="ECO:0000259" key="6">
    <source>
        <dbReference type="Pfam" id="PF12325"/>
    </source>
</evidence>
<dbReference type="PANTHER" id="PTHR46515:SF1">
    <property type="entry name" value="TATA ELEMENT MODULATORY FACTOR"/>
    <property type="match status" value="1"/>
</dbReference>
<dbReference type="InterPro" id="IPR052602">
    <property type="entry name" value="Growth_transcription_reg"/>
</dbReference>
<evidence type="ECO:0000256" key="2">
    <source>
        <dbReference type="ARBA" id="ARBA00023034"/>
    </source>
</evidence>
<feature type="region of interest" description="Disordered" evidence="5">
    <location>
        <begin position="1"/>
        <end position="95"/>
    </location>
</feature>
<name>C5MHN7_CANTT</name>
<dbReference type="Pfam" id="PF12329">
    <property type="entry name" value="TMF_DNA_bd"/>
    <property type="match status" value="1"/>
</dbReference>
<keyword evidence="3 4" id="KW-0175">Coiled coil</keyword>
<dbReference type="OrthoDB" id="74178at2759"/>
<evidence type="ECO:0000313" key="8">
    <source>
        <dbReference type="Proteomes" id="UP000002037"/>
    </source>
</evidence>
<reference evidence="7 8" key="1">
    <citation type="journal article" date="2009" name="Nature">
        <title>Evolution of pathogenicity and sexual reproduction in eight Candida genomes.</title>
        <authorList>
            <person name="Butler G."/>
            <person name="Rasmussen M.D."/>
            <person name="Lin M.F."/>
            <person name="Santos M.A."/>
            <person name="Sakthikumar S."/>
            <person name="Munro C.A."/>
            <person name="Rheinbay E."/>
            <person name="Grabherr M."/>
            <person name="Forche A."/>
            <person name="Reedy J.L."/>
            <person name="Agrafioti I."/>
            <person name="Arnaud M.B."/>
            <person name="Bates S."/>
            <person name="Brown A.J."/>
            <person name="Brunke S."/>
            <person name="Costanzo M.C."/>
            <person name="Fitzpatrick D.A."/>
            <person name="de Groot P.W."/>
            <person name="Harris D."/>
            <person name="Hoyer L.L."/>
            <person name="Hube B."/>
            <person name="Klis F.M."/>
            <person name="Kodira C."/>
            <person name="Lennard N."/>
            <person name="Logue M.E."/>
            <person name="Martin R."/>
            <person name="Neiman A.M."/>
            <person name="Nikolaou E."/>
            <person name="Quail M.A."/>
            <person name="Quinn J."/>
            <person name="Santos M.C."/>
            <person name="Schmitzberger F.F."/>
            <person name="Sherlock G."/>
            <person name="Shah P."/>
            <person name="Silverstein K.A."/>
            <person name="Skrzypek M.S."/>
            <person name="Soll D."/>
            <person name="Staggs R."/>
            <person name="Stansfield I."/>
            <person name="Stumpf M.P."/>
            <person name="Sudbery P.E."/>
            <person name="Srikantha T."/>
            <person name="Zeng Q."/>
            <person name="Berman J."/>
            <person name="Berriman M."/>
            <person name="Heitman J."/>
            <person name="Gow N.A."/>
            <person name="Lorenz M.C."/>
            <person name="Birren B.W."/>
            <person name="Kellis M."/>
            <person name="Cuomo C.A."/>
        </authorList>
    </citation>
    <scope>NUCLEOTIDE SEQUENCE [LARGE SCALE GENOMIC DNA]</scope>
    <source>
        <strain evidence="8">ATCC MYA-3404 / T1</strain>
    </source>
</reference>
<dbReference type="AlphaFoldDB" id="C5MHN7"/>
<dbReference type="eggNOG" id="KOG4673">
    <property type="taxonomic scope" value="Eukaryota"/>
</dbReference>
<dbReference type="Proteomes" id="UP000002037">
    <property type="component" value="Unassembled WGS sequence"/>
</dbReference>
<dbReference type="VEuPathDB" id="FungiDB:CTRG_05580"/>
<feature type="compositionally biased region" description="Basic and acidic residues" evidence="5">
    <location>
        <begin position="1"/>
        <end position="24"/>
    </location>
</feature>
<evidence type="ECO:0000256" key="3">
    <source>
        <dbReference type="ARBA" id="ARBA00023054"/>
    </source>
</evidence>
<evidence type="ECO:0000256" key="4">
    <source>
        <dbReference type="SAM" id="Coils"/>
    </source>
</evidence>
<feature type="domain" description="TATA element modulatory factor 1 TATA binding" evidence="6">
    <location>
        <begin position="552"/>
        <end position="664"/>
    </location>
</feature>
<organism evidence="7 8">
    <name type="scientific">Candida tropicalis (strain ATCC MYA-3404 / T1)</name>
    <name type="common">Yeast</name>
    <dbReference type="NCBI Taxonomy" id="294747"/>
    <lineage>
        <taxon>Eukaryota</taxon>
        <taxon>Fungi</taxon>
        <taxon>Dikarya</taxon>
        <taxon>Ascomycota</taxon>
        <taxon>Saccharomycotina</taxon>
        <taxon>Pichiomycetes</taxon>
        <taxon>Debaryomycetaceae</taxon>
        <taxon>Candida/Lodderomyces clade</taxon>
        <taxon>Candida</taxon>
    </lineage>
</organism>
<feature type="compositionally biased region" description="Polar residues" evidence="5">
    <location>
        <begin position="81"/>
        <end position="93"/>
    </location>
</feature>
<feature type="coiled-coil region" evidence="4">
    <location>
        <begin position="101"/>
        <end position="473"/>
    </location>
</feature>
<dbReference type="EMBL" id="GG692403">
    <property type="protein sequence ID" value="EER30584.1"/>
    <property type="molecule type" value="Genomic_DNA"/>
</dbReference>
<feature type="coiled-coil region" evidence="4">
    <location>
        <begin position="563"/>
        <end position="663"/>
    </location>
</feature>
<accession>C5MHN7</accession>
<feature type="compositionally biased region" description="Polar residues" evidence="5">
    <location>
        <begin position="25"/>
        <end position="34"/>
    </location>
</feature>
<keyword evidence="2" id="KW-0333">Golgi apparatus</keyword>
<dbReference type="GO" id="GO:0005783">
    <property type="term" value="C:endoplasmic reticulum"/>
    <property type="evidence" value="ECO:0007669"/>
    <property type="project" value="TreeGrafter"/>
</dbReference>
<dbReference type="STRING" id="294747.C5MHN7"/>
<evidence type="ECO:0000313" key="7">
    <source>
        <dbReference type="EMBL" id="EER30584.1"/>
    </source>
</evidence>
<gene>
    <name evidence="7" type="ORF">CTRG_05580</name>
</gene>
<sequence length="670" mass="77136">MEDSSDKQPIVVDDKEKVVEDESHMSSPDTTIDNNNKDESPEPQDTIDSQIQENERPKPKKRLTLQERLAQAAKGKKKQGSETSVSPVLSRTTSIEEVKPSAIMQQELDRLKLENATLTEKLKNRSNFDKEKNDLLAKIATKDETIQQLLKEGEALSLRELKLNETIKKLKSANQDLESNLQDYSIKSEESTLKLEEFNDFLKSHKFKTTEQLMRKYQELNNELSKAKSELGDAGDWEKRYNELLKNYEEETDTRKNALKEANDLKIELNMLKRQHNLELEGRNASIKDLKMEMSNSKQRYTQEISRLEEKIENLRLENESNEAMSDSTRDEGKIDFNEFNKLSETHHNLQKQYLSAQENWKTIESSLLLKIDNLSSSTDSLKKSKNKLSQDLARLNNSLQVQSVELKNALAEIDSLKEEKNQLQLAVDLKDNDNVELNEKLEKIQSVYNQERANLNAKIQNLTEKLKEEKKPERLNLNRDYSVSSGLSWDNDIRLGESSTTPAINRDFSTFLDRNISQNSFTEIGDDSYDREQYSFHSQIGGGSIGGANIPTSSHSNNIQLVNKMSSNIRRLEIELNTLKEEYNKVSEAKEEVEQELLESIKLNDEVKGLQEEIKHLQQVINSNENKEQTMLELIGEKSEQVEELKADIVDLKELLKLQVQQLVEQSRV</sequence>
<dbReference type="InterPro" id="IPR022092">
    <property type="entry name" value="TMF_DNA-bd"/>
</dbReference>
<evidence type="ECO:0000256" key="5">
    <source>
        <dbReference type="SAM" id="MobiDB-lite"/>
    </source>
</evidence>
<dbReference type="HOGENOM" id="CLU_019193_0_0_1"/>
<comment type="subcellular location">
    <subcellularLocation>
        <location evidence="1">Golgi apparatus</location>
    </subcellularLocation>
</comment>
<keyword evidence="8" id="KW-1185">Reference proteome</keyword>
<evidence type="ECO:0000256" key="1">
    <source>
        <dbReference type="ARBA" id="ARBA00004555"/>
    </source>
</evidence>
<dbReference type="PANTHER" id="PTHR46515">
    <property type="entry name" value="TATA ELEMENT MODULATORY FACTOR TMF1"/>
    <property type="match status" value="1"/>
</dbReference>
<dbReference type="GO" id="GO:0005794">
    <property type="term" value="C:Golgi apparatus"/>
    <property type="evidence" value="ECO:0007669"/>
    <property type="project" value="UniProtKB-SubCell"/>
</dbReference>
<protein>
    <recommendedName>
        <fullName evidence="6">TATA element modulatory factor 1 TATA binding domain-containing protein</fullName>
    </recommendedName>
</protein>
<dbReference type="Pfam" id="PF12325">
    <property type="entry name" value="TMF_TATA_bd"/>
    <property type="match status" value="1"/>
</dbReference>
<proteinExistence type="predicted"/>
<dbReference type="RefSeq" id="XP_002551282.1">
    <property type="nucleotide sequence ID" value="XM_002551236.1"/>
</dbReference>
<dbReference type="InterPro" id="IPR022091">
    <property type="entry name" value="TMF_TATA-bd"/>
</dbReference>